<keyword evidence="1" id="KW-1133">Transmembrane helix</keyword>
<feature type="domain" description="CAAX prenyl protease 2/Lysostaphin resistance protein A-like" evidence="2">
    <location>
        <begin position="6"/>
        <end position="97"/>
    </location>
</feature>
<dbReference type="RefSeq" id="WP_184628956.1">
    <property type="nucleotide sequence ID" value="NZ_JACHCC010000015.1"/>
</dbReference>
<feature type="transmembrane region" description="Helical" evidence="1">
    <location>
        <begin position="36"/>
        <end position="54"/>
    </location>
</feature>
<organism evidence="3 4">
    <name type="scientific">Pedobacter cryoconitis</name>
    <dbReference type="NCBI Taxonomy" id="188932"/>
    <lineage>
        <taxon>Bacteria</taxon>
        <taxon>Pseudomonadati</taxon>
        <taxon>Bacteroidota</taxon>
        <taxon>Sphingobacteriia</taxon>
        <taxon>Sphingobacteriales</taxon>
        <taxon>Sphingobacteriaceae</taxon>
        <taxon>Pedobacter</taxon>
    </lineage>
</organism>
<dbReference type="PANTHER" id="PTHR39430:SF1">
    <property type="entry name" value="PROTEASE"/>
    <property type="match status" value="1"/>
</dbReference>
<dbReference type="Proteomes" id="UP000521017">
    <property type="component" value="Unassembled WGS sequence"/>
</dbReference>
<dbReference type="AlphaFoldDB" id="A0A7X0J7U5"/>
<reference evidence="3 4" key="1">
    <citation type="submission" date="2020-08" db="EMBL/GenBank/DDBJ databases">
        <title>Genomic Encyclopedia of Type Strains, Phase IV (KMG-V): Genome sequencing to study the core and pangenomes of soil and plant-associated prokaryotes.</title>
        <authorList>
            <person name="Whitman W."/>
        </authorList>
    </citation>
    <scope>NUCLEOTIDE SEQUENCE [LARGE SCALE GENOMIC DNA]</scope>
    <source>
        <strain evidence="3 4">M2T3</strain>
    </source>
</reference>
<evidence type="ECO:0000313" key="4">
    <source>
        <dbReference type="Proteomes" id="UP000521017"/>
    </source>
</evidence>
<sequence>MLYGAQSILLFLFVSLSEEIFMRGIVLNYLMLIKNAEKPAILISAIIFSLFHMLNPNISSIGFLNIFLAGILLAQVFIYSNFNIWVSIGLHWAWNFFKVQFSVFPLAKSKCNLYLLRS</sequence>
<evidence type="ECO:0000256" key="1">
    <source>
        <dbReference type="SAM" id="Phobius"/>
    </source>
</evidence>
<dbReference type="GO" id="GO:0004175">
    <property type="term" value="F:endopeptidase activity"/>
    <property type="evidence" value="ECO:0007669"/>
    <property type="project" value="UniProtKB-ARBA"/>
</dbReference>
<gene>
    <name evidence="3" type="ORF">HDF25_004892</name>
</gene>
<protein>
    <submittedName>
        <fullName evidence="3">Membrane protease YdiL (CAAX protease family)</fullName>
    </submittedName>
</protein>
<name>A0A7X0J7U5_9SPHI</name>
<comment type="caution">
    <text evidence="3">The sequence shown here is derived from an EMBL/GenBank/DDBJ whole genome shotgun (WGS) entry which is preliminary data.</text>
</comment>
<keyword evidence="1" id="KW-0812">Transmembrane</keyword>
<evidence type="ECO:0000259" key="2">
    <source>
        <dbReference type="Pfam" id="PF02517"/>
    </source>
</evidence>
<dbReference type="Pfam" id="PF02517">
    <property type="entry name" value="Rce1-like"/>
    <property type="match status" value="1"/>
</dbReference>
<proteinExistence type="predicted"/>
<accession>A0A7X0J7U5</accession>
<feature type="transmembrane region" description="Helical" evidence="1">
    <location>
        <begin position="61"/>
        <end position="78"/>
    </location>
</feature>
<dbReference type="InterPro" id="IPR003675">
    <property type="entry name" value="Rce1/LyrA-like_dom"/>
</dbReference>
<evidence type="ECO:0000313" key="3">
    <source>
        <dbReference type="EMBL" id="MBB6502709.1"/>
    </source>
</evidence>
<keyword evidence="3" id="KW-0378">Hydrolase</keyword>
<dbReference type="EMBL" id="JACHCC010000015">
    <property type="protein sequence ID" value="MBB6502709.1"/>
    <property type="molecule type" value="Genomic_DNA"/>
</dbReference>
<keyword evidence="3" id="KW-0645">Protease</keyword>
<dbReference type="GO" id="GO:0006508">
    <property type="term" value="P:proteolysis"/>
    <property type="evidence" value="ECO:0007669"/>
    <property type="project" value="UniProtKB-KW"/>
</dbReference>
<dbReference type="GO" id="GO:0080120">
    <property type="term" value="P:CAAX-box protein maturation"/>
    <property type="evidence" value="ECO:0007669"/>
    <property type="project" value="UniProtKB-ARBA"/>
</dbReference>
<dbReference type="PANTHER" id="PTHR39430">
    <property type="entry name" value="MEMBRANE-ASSOCIATED PROTEASE-RELATED"/>
    <property type="match status" value="1"/>
</dbReference>
<keyword evidence="1" id="KW-0472">Membrane</keyword>